<evidence type="ECO:0000313" key="1">
    <source>
        <dbReference type="EMBL" id="XAG93420.1"/>
    </source>
</evidence>
<name>A0AAU6VXN0_9VIRU</name>
<proteinExistence type="predicted"/>
<organism evidence="1">
    <name type="scientific">Propionibacterium phage Philemon</name>
    <dbReference type="NCBI Taxonomy" id="3141823"/>
    <lineage>
        <taxon>Viruses</taxon>
        <taxon>Monodnaviria</taxon>
        <taxon>Loebvirae</taxon>
        <taxon>Hofneiviricota</taxon>
        <taxon>Faserviricetes</taxon>
        <taxon>Tubulavirales</taxon>
        <taxon>Paulinoviridae</taxon>
        <taxon>Bifilivirus</taxon>
        <taxon>Bifilivirus philemonii</taxon>
    </lineage>
</organism>
<sequence length="38" mass="4202">MARWLSALPQLAPWTAVSISKRSFWQGTLTVVVSGWLG</sequence>
<reference evidence="1" key="1">
    <citation type="submission" date="2024-04" db="EMBL/GenBank/DDBJ databases">
        <authorList>
            <person name="Deptula P."/>
        </authorList>
    </citation>
    <scope>NUCLEOTIDE SEQUENCE</scope>
</reference>
<protein>
    <recommendedName>
        <fullName evidence="2">Minor tail protein</fullName>
    </recommendedName>
</protein>
<accession>A0AAU6VXN0</accession>
<evidence type="ECO:0008006" key="2">
    <source>
        <dbReference type="Google" id="ProtNLM"/>
    </source>
</evidence>
<dbReference type="EMBL" id="PP693361">
    <property type="protein sequence ID" value="XAG93420.1"/>
    <property type="molecule type" value="Genomic_DNA"/>
</dbReference>